<reference evidence="3" key="1">
    <citation type="submission" date="2019-12" db="UniProtKB">
        <authorList>
            <consortium name="WormBaseParasite"/>
        </authorList>
    </citation>
    <scope>IDENTIFICATION</scope>
</reference>
<feature type="compositionally biased region" description="Polar residues" evidence="1">
    <location>
        <begin position="227"/>
        <end position="237"/>
    </location>
</feature>
<evidence type="ECO:0000313" key="2">
    <source>
        <dbReference type="Proteomes" id="UP000046395"/>
    </source>
</evidence>
<protein>
    <submittedName>
        <fullName evidence="3">TOG domain-containing protein</fullName>
    </submittedName>
</protein>
<feature type="compositionally biased region" description="Acidic residues" evidence="1">
    <location>
        <begin position="334"/>
        <end position="345"/>
    </location>
</feature>
<accession>A0A5S6QTX2</accession>
<dbReference type="AlphaFoldDB" id="A0A5S6QTX2"/>
<dbReference type="Proteomes" id="UP000046395">
    <property type="component" value="Unassembled WGS sequence"/>
</dbReference>
<feature type="region of interest" description="Disordered" evidence="1">
    <location>
        <begin position="217"/>
        <end position="237"/>
    </location>
</feature>
<dbReference type="InterPro" id="IPR008936">
    <property type="entry name" value="Rho_GTPase_activation_prot"/>
</dbReference>
<keyword evidence="2" id="KW-1185">Reference proteome</keyword>
<dbReference type="WBParaSite" id="TMUE_2000010584.1">
    <property type="protein sequence ID" value="TMUE_2000010584.1"/>
    <property type="gene ID" value="WBGene00289055"/>
</dbReference>
<evidence type="ECO:0000256" key="1">
    <source>
        <dbReference type="SAM" id="MobiDB-lite"/>
    </source>
</evidence>
<dbReference type="Gene3D" id="1.10.555.10">
    <property type="entry name" value="Rho GTPase activation protein"/>
    <property type="match status" value="1"/>
</dbReference>
<sequence>MGDVRLCNLPFVECMFCDNLLAYAPEDLAAAFTDLTEEYLSRKDLYTTKPRHCLFDLSCICSHVYDCGVQKSSTFTDKCRKVTNILDSLAEPVITGPVKESMLLAFKYGNKTRSKRNLVQTLGTLCDELPQRNLQTLHFLVKGSNLLAKYARSGEVTTKKLGCKLARHIFGTERKAEGFTAVLKAKRTEVMKEKVLTLLIEHPEVLYPIAHSVSSNSTENREAAAPLSSQENVGQGNASTLIHPRASALEIPPTYAESVRSYSLPVEQKLRKKSCSLSLSELDTIRKKELLLRSSPADHYAKSDGHYTPSSWDSEVTCTSETCSLIEGVIEDAEESATFDEEPSAEDIPSMSLSSSAGSTDADSVGSFGVEGREHAQANRLSSPTNSSPLRMDMSDESCHMLSPILDEFSHSPSTARNASNLGKAVPDLQCIPIGWVKQMILWFEMIVKASSRC</sequence>
<evidence type="ECO:0000313" key="3">
    <source>
        <dbReference type="WBParaSite" id="TMUE_2000010584.1"/>
    </source>
</evidence>
<dbReference type="SUPFAM" id="SSF48350">
    <property type="entry name" value="GTPase activation domain, GAP"/>
    <property type="match status" value="1"/>
</dbReference>
<feature type="compositionally biased region" description="Polar residues" evidence="1">
    <location>
        <begin position="351"/>
        <end position="362"/>
    </location>
</feature>
<feature type="region of interest" description="Disordered" evidence="1">
    <location>
        <begin position="334"/>
        <end position="367"/>
    </location>
</feature>
<proteinExistence type="predicted"/>
<organism evidence="2 3">
    <name type="scientific">Trichuris muris</name>
    <name type="common">Mouse whipworm</name>
    <dbReference type="NCBI Taxonomy" id="70415"/>
    <lineage>
        <taxon>Eukaryota</taxon>
        <taxon>Metazoa</taxon>
        <taxon>Ecdysozoa</taxon>
        <taxon>Nematoda</taxon>
        <taxon>Enoplea</taxon>
        <taxon>Dorylaimia</taxon>
        <taxon>Trichinellida</taxon>
        <taxon>Trichuridae</taxon>
        <taxon>Trichuris</taxon>
    </lineage>
</organism>
<name>A0A5S6QTX2_TRIMR</name>